<evidence type="ECO:0000256" key="2">
    <source>
        <dbReference type="SAM" id="SignalP"/>
    </source>
</evidence>
<reference evidence="3 4" key="1">
    <citation type="submission" date="2018-04" db="EMBL/GenBank/DDBJ databases">
        <title>The genome sequence of Caulobacter sp. 744.</title>
        <authorList>
            <person name="Gao J."/>
            <person name="Sun J."/>
        </authorList>
    </citation>
    <scope>NUCLEOTIDE SEQUENCE [LARGE SCALE GENOMIC DNA]</scope>
    <source>
        <strain evidence="3 4">774</strain>
    </source>
</reference>
<gene>
    <name evidence="3" type="ORF">DDF67_06895</name>
</gene>
<feature type="signal peptide" evidence="2">
    <location>
        <begin position="1"/>
        <end position="21"/>
    </location>
</feature>
<keyword evidence="2" id="KW-0732">Signal</keyword>
<evidence type="ECO:0000313" key="3">
    <source>
        <dbReference type="EMBL" id="PVM91530.1"/>
    </source>
</evidence>
<organism evidence="3 4">
    <name type="scientific">Caulobacter endophyticus</name>
    <dbReference type="NCBI Taxonomy" id="2172652"/>
    <lineage>
        <taxon>Bacteria</taxon>
        <taxon>Pseudomonadati</taxon>
        <taxon>Pseudomonadota</taxon>
        <taxon>Alphaproteobacteria</taxon>
        <taxon>Caulobacterales</taxon>
        <taxon>Caulobacteraceae</taxon>
        <taxon>Caulobacter</taxon>
    </lineage>
</organism>
<dbReference type="OrthoDB" id="7549064at2"/>
<dbReference type="RefSeq" id="WP_109100169.1">
    <property type="nucleotide sequence ID" value="NZ_QDKQ01000029.1"/>
</dbReference>
<accession>A0A2T9K6D5</accession>
<sequence length="264" mass="28323">MRLSTLALGLAIAVSGQAAYAQTPRAQSPRALTPQAQASLDQASQDQGASVADVREAVGRIAFDPARFFPSPYVSDRSIVRITYTGDDYGWPVYAIAIAAGCVDGETVSKDQCAARLRARMVRAPAPEGMTRPRQRGVRLVSQLVERKATSPDQIRAALGQIGPEWVEADLQTCPGATEALKKSAEAAWVPDAVADPKPSAELSLVLHADIVKVEIQDQRRLTTYRGWLAEKSPAVWADGLATALDPCWRPASVPAPWQAAARK</sequence>
<evidence type="ECO:0000256" key="1">
    <source>
        <dbReference type="SAM" id="MobiDB-lite"/>
    </source>
</evidence>
<comment type="caution">
    <text evidence="3">The sequence shown here is derived from an EMBL/GenBank/DDBJ whole genome shotgun (WGS) entry which is preliminary data.</text>
</comment>
<dbReference type="EMBL" id="QDKQ01000029">
    <property type="protein sequence ID" value="PVM91530.1"/>
    <property type="molecule type" value="Genomic_DNA"/>
</dbReference>
<evidence type="ECO:0000313" key="4">
    <source>
        <dbReference type="Proteomes" id="UP000245073"/>
    </source>
</evidence>
<feature type="chain" id="PRO_5015620455" evidence="2">
    <location>
        <begin position="22"/>
        <end position="264"/>
    </location>
</feature>
<feature type="compositionally biased region" description="Low complexity" evidence="1">
    <location>
        <begin position="35"/>
        <end position="46"/>
    </location>
</feature>
<keyword evidence="4" id="KW-1185">Reference proteome</keyword>
<proteinExistence type="predicted"/>
<dbReference type="AlphaFoldDB" id="A0A2T9K6D5"/>
<feature type="region of interest" description="Disordered" evidence="1">
    <location>
        <begin position="25"/>
        <end position="46"/>
    </location>
</feature>
<protein>
    <submittedName>
        <fullName evidence="3">Uncharacterized protein</fullName>
    </submittedName>
</protein>
<name>A0A2T9K6D5_9CAUL</name>
<dbReference type="Proteomes" id="UP000245073">
    <property type="component" value="Unassembled WGS sequence"/>
</dbReference>